<dbReference type="Pfam" id="PF00289">
    <property type="entry name" value="Biotin_carb_N"/>
    <property type="match status" value="1"/>
</dbReference>
<keyword evidence="7" id="KW-0092">Biotin</keyword>
<dbReference type="InterPro" id="IPR005930">
    <property type="entry name" value="Pyruv_COase"/>
</dbReference>
<evidence type="ECO:0000256" key="3">
    <source>
        <dbReference type="ARBA" id="ARBA00022598"/>
    </source>
</evidence>
<dbReference type="Gene3D" id="2.40.50.100">
    <property type="match status" value="1"/>
</dbReference>
<sequence>MRLPSVVLLGIYLITSDAFVTNLPHQRALLTREVNSKQFISTSSDEKVLAEANELLKAMPPSSSVAPPAPGSSSLSHLCPFNKIMAANRGEIAVRIDRAATELNLKTASIYAYEDRNSAHRWDSDESFLLPASGTPVGAYLNITNIINIAKENGVDAIHPGYGFLSESAEFAQACEDNGITFVGPSVENLVTFGDKTKARELAIKADVSVVPGTSEPLTTTEAAVAFVEEYGLPVIIKAAKGGGGKGMRVVNKKEDLIPLFEAASSEALASFGDGGCFVERYVTNAKHVEVQVIGDGKGNVVHLWERDCSVQRRHQKIVEIAPAVHHSMEVRKAVLEDALKITKACNYKNAGTVEFLVDDQGRHYFMEVNPRVQVEHTVTEQVTGVDIVQSTFLIAGGASLEDIGLVQENIIPRGVAMQCRITTEDPARDFAPDTGMLDVCRHSVGPGIRVDGYAYPGMVVQPYFDSLLVKYTASHKDWDGAIRRMRRALRENHIRGVKTNIPFLLNVMDHPDFIAGSFDLNFIQDNPELLLNLPGTLSAHEVQTEGTVGQKYDHIEGYLKYIANLAVNGHPKSLGADPTLVRTLSNNDVPAPKSSAISDILEHKKELFGDTITAPRWRKILREQGPKALAKAVRDHQNVLVTDTTWRDAHQSLLATRMRTADLLKAAEATNTAFNGTSDVFSLEMWGGATFDVSMNFLRECPWKRLEELREAAPDMLFQMLLRGANAVGYTVYPDNVVYEFCKQAYKSGNDIFRVFDSLNYVDNMELGIKAAAASGGFVEAAICYTGDVTSSDPSNKYNLKYYLDFATQLVDLGAHALAIKDMAGLLTPRAATLLVSELRSAFPDVPIHLHTHDTAGMGVAAMFAGAEAGADIVDGAIDAMSGLSSQPCLGALVSALGDKSNVDLDALQVLNEYWESVRHQYNPFEVQALNAAIGSNVYKHEIPGGQYTNLLFQSKQLGLSGRFAEVKKAYALANKLLGDIPKVTPSSKTVGDLAQFIVGLKISGDELVENAATLPLPNSVVEYMQGALGPPPGGYPEPFRTNVLKGRPLKDGRSMFTARPGAELPDYDFVEAEKNLKEAYGNSRIGFKEVLSHAMYPQVFKDYLAFEKVYGDVEKLPTHMFLRPMTVGEESHLHLGPGKDYYIRLAAIDQFDEDLGTRTVTLEVNGEKWFIRTPDTVTTLESATAGGPAPKRREKKDPTEKGSIGTPMPGQIVAVNVEEGDEVKEGQTLFKLSAMKMETEIKTPISGRVTRVLVVENDTVESDHLLAEVLSEQLGLRKAKTLPDSLSIG</sequence>
<reference evidence="15 16" key="2">
    <citation type="journal article" date="2008" name="Nature">
        <title>The Phaeodactylum genome reveals the evolutionary history of diatom genomes.</title>
        <authorList>
            <person name="Bowler C."/>
            <person name="Allen A.E."/>
            <person name="Badger J.H."/>
            <person name="Grimwood J."/>
            <person name="Jabbari K."/>
            <person name="Kuo A."/>
            <person name="Maheswari U."/>
            <person name="Martens C."/>
            <person name="Maumus F."/>
            <person name="Otillar R.P."/>
            <person name="Rayko E."/>
            <person name="Salamov A."/>
            <person name="Vandepoele K."/>
            <person name="Beszteri B."/>
            <person name="Gruber A."/>
            <person name="Heijde M."/>
            <person name="Katinka M."/>
            <person name="Mock T."/>
            <person name="Valentin K."/>
            <person name="Verret F."/>
            <person name="Berges J.A."/>
            <person name="Brownlee C."/>
            <person name="Cadoret J.P."/>
            <person name="Chiovitti A."/>
            <person name="Choi C.J."/>
            <person name="Coesel S."/>
            <person name="De Martino A."/>
            <person name="Detter J.C."/>
            <person name="Durkin C."/>
            <person name="Falciatore A."/>
            <person name="Fournet J."/>
            <person name="Haruta M."/>
            <person name="Huysman M.J."/>
            <person name="Jenkins B.D."/>
            <person name="Jiroutova K."/>
            <person name="Jorgensen R.E."/>
            <person name="Joubert Y."/>
            <person name="Kaplan A."/>
            <person name="Kroger N."/>
            <person name="Kroth P.G."/>
            <person name="La Roche J."/>
            <person name="Lindquist E."/>
            <person name="Lommer M."/>
            <person name="Martin-Jezequel V."/>
            <person name="Lopez P.J."/>
            <person name="Lucas S."/>
            <person name="Mangogna M."/>
            <person name="McGinnis K."/>
            <person name="Medlin L.K."/>
            <person name="Montsant A."/>
            <person name="Oudot-Le Secq M.P."/>
            <person name="Napoli C."/>
            <person name="Obornik M."/>
            <person name="Parker M.S."/>
            <person name="Petit J.L."/>
            <person name="Porcel B.M."/>
            <person name="Poulsen N."/>
            <person name="Robison M."/>
            <person name="Rychlewski L."/>
            <person name="Rynearson T.A."/>
            <person name="Schmutz J."/>
            <person name="Shapiro H."/>
            <person name="Siaut M."/>
            <person name="Stanley M."/>
            <person name="Sussman M.R."/>
            <person name="Taylor A.R."/>
            <person name="Vardi A."/>
            <person name="von Dassow P."/>
            <person name="Vyverman W."/>
            <person name="Willis A."/>
            <person name="Wyrwicz L.S."/>
            <person name="Rokhsar D.S."/>
            <person name="Weissenbach J."/>
            <person name="Armbrust E.V."/>
            <person name="Green B.R."/>
            <person name="Van de Peer Y."/>
            <person name="Grigoriev I.V."/>
        </authorList>
    </citation>
    <scope>NUCLEOTIDE SEQUENCE [LARGE SCALE GENOMIC DNA]</scope>
    <source>
        <strain evidence="15 16">CCMP1335</strain>
    </source>
</reference>
<dbReference type="SMART" id="SM00878">
    <property type="entry name" value="Biotin_carb_C"/>
    <property type="match status" value="1"/>
</dbReference>
<dbReference type="PROSITE" id="PS00867">
    <property type="entry name" value="CPSASE_2"/>
    <property type="match status" value="1"/>
</dbReference>
<evidence type="ECO:0000256" key="2">
    <source>
        <dbReference type="ARBA" id="ARBA00013057"/>
    </source>
</evidence>
<comment type="cofactor">
    <cofactor evidence="1">
        <name>biotin</name>
        <dbReference type="ChEBI" id="CHEBI:57586"/>
    </cofactor>
</comment>
<dbReference type="FunFam" id="3.30.470.20:FF:000012">
    <property type="entry name" value="Pyruvate carboxylase"/>
    <property type="match status" value="1"/>
</dbReference>
<dbReference type="InterPro" id="IPR016185">
    <property type="entry name" value="PreATP-grasp_dom_sf"/>
</dbReference>
<dbReference type="SUPFAM" id="SSF52440">
    <property type="entry name" value="PreATP-grasp domain"/>
    <property type="match status" value="1"/>
</dbReference>
<evidence type="ECO:0000256" key="6">
    <source>
        <dbReference type="ARBA" id="ARBA00022840"/>
    </source>
</evidence>
<dbReference type="PROSITE" id="PS50979">
    <property type="entry name" value="BC"/>
    <property type="match status" value="1"/>
</dbReference>
<keyword evidence="3" id="KW-0436">Ligase</keyword>
<dbReference type="RefSeq" id="XP_002296990.1">
    <property type="nucleotide sequence ID" value="XM_002296954.1"/>
</dbReference>
<evidence type="ECO:0000259" key="12">
    <source>
        <dbReference type="PROSITE" id="PS50975"/>
    </source>
</evidence>
<feature type="domain" description="Lipoyl-binding" evidence="11">
    <location>
        <begin position="1194"/>
        <end position="1272"/>
    </location>
</feature>
<dbReference type="SUPFAM" id="SSF51230">
    <property type="entry name" value="Single hybrid motif"/>
    <property type="match status" value="1"/>
</dbReference>
<dbReference type="Pfam" id="PF02786">
    <property type="entry name" value="CPSase_L_D2"/>
    <property type="match status" value="1"/>
</dbReference>
<dbReference type="SUPFAM" id="SSF51246">
    <property type="entry name" value="Rudiment single hybrid motif"/>
    <property type="match status" value="1"/>
</dbReference>
<dbReference type="InterPro" id="IPR013785">
    <property type="entry name" value="Aldolase_TIM"/>
</dbReference>
<dbReference type="PANTHER" id="PTHR43778:SF2">
    <property type="entry name" value="PYRUVATE CARBOXYLASE, MITOCHONDRIAL"/>
    <property type="match status" value="1"/>
</dbReference>
<evidence type="ECO:0000256" key="1">
    <source>
        <dbReference type="ARBA" id="ARBA00001953"/>
    </source>
</evidence>
<dbReference type="Pfam" id="PF00682">
    <property type="entry name" value="HMGL-like"/>
    <property type="match status" value="1"/>
</dbReference>
<dbReference type="Proteomes" id="UP000001449">
    <property type="component" value="Unassembled WGS sequence"/>
</dbReference>
<feature type="region of interest" description="Disordered" evidence="9">
    <location>
        <begin position="1182"/>
        <end position="1210"/>
    </location>
</feature>
<dbReference type="PANTHER" id="PTHR43778">
    <property type="entry name" value="PYRUVATE CARBOXYLASE"/>
    <property type="match status" value="1"/>
</dbReference>
<dbReference type="GO" id="GO:0006094">
    <property type="term" value="P:gluconeogenesis"/>
    <property type="evidence" value="ECO:0000318"/>
    <property type="project" value="GO_Central"/>
</dbReference>
<dbReference type="InterPro" id="IPR005479">
    <property type="entry name" value="CPAse_ATP-bd"/>
</dbReference>
<dbReference type="NCBIfam" id="NF009554">
    <property type="entry name" value="PRK12999.1"/>
    <property type="match status" value="1"/>
</dbReference>
<dbReference type="InterPro" id="IPR005481">
    <property type="entry name" value="BC-like_N"/>
</dbReference>
<reference evidence="15 16" key="1">
    <citation type="journal article" date="2004" name="Science">
        <title>The genome of the diatom Thalassiosira pseudonana: ecology, evolution, and metabolism.</title>
        <authorList>
            <person name="Armbrust E.V."/>
            <person name="Berges J.A."/>
            <person name="Bowler C."/>
            <person name="Green B.R."/>
            <person name="Martinez D."/>
            <person name="Putnam N.H."/>
            <person name="Zhou S."/>
            <person name="Allen A.E."/>
            <person name="Apt K.E."/>
            <person name="Bechner M."/>
            <person name="Brzezinski M.A."/>
            <person name="Chaal B.K."/>
            <person name="Chiovitti A."/>
            <person name="Davis A.K."/>
            <person name="Demarest M.S."/>
            <person name="Detter J.C."/>
            <person name="Glavina T."/>
            <person name="Goodstein D."/>
            <person name="Hadi M.Z."/>
            <person name="Hellsten U."/>
            <person name="Hildebrand M."/>
            <person name="Jenkins B.D."/>
            <person name="Jurka J."/>
            <person name="Kapitonov V.V."/>
            <person name="Kroger N."/>
            <person name="Lau W.W."/>
            <person name="Lane T.W."/>
            <person name="Larimer F.W."/>
            <person name="Lippmeier J.C."/>
            <person name="Lucas S."/>
            <person name="Medina M."/>
            <person name="Montsant A."/>
            <person name="Obornik M."/>
            <person name="Parker M.S."/>
            <person name="Palenik B."/>
            <person name="Pazour G.J."/>
            <person name="Richardson P.M."/>
            <person name="Rynearson T.A."/>
            <person name="Saito M.A."/>
            <person name="Schwartz D.C."/>
            <person name="Thamatrakoln K."/>
            <person name="Valentin K."/>
            <person name="Vardi A."/>
            <person name="Wilkerson F.P."/>
            <person name="Rokhsar D.S."/>
        </authorList>
    </citation>
    <scope>NUCLEOTIDE SEQUENCE [LARGE SCALE GENOMIC DNA]</scope>
    <source>
        <strain evidence="15 16">CCMP1335</strain>
    </source>
</reference>
<evidence type="ECO:0000256" key="10">
    <source>
        <dbReference type="SAM" id="SignalP"/>
    </source>
</evidence>
<dbReference type="Gene3D" id="3.20.20.70">
    <property type="entry name" value="Aldolase class I"/>
    <property type="match status" value="1"/>
</dbReference>
<dbReference type="InterPro" id="IPR011764">
    <property type="entry name" value="Biotin_carboxylation_dom"/>
</dbReference>
<feature type="domain" description="Pyruvate carboxyltransferase" evidence="14">
    <location>
        <begin position="640"/>
        <end position="912"/>
    </location>
</feature>
<dbReference type="GO" id="GO:0046872">
    <property type="term" value="F:metal ion binding"/>
    <property type="evidence" value="ECO:0007669"/>
    <property type="project" value="UniProtKB-KW"/>
</dbReference>
<dbReference type="SUPFAM" id="SSF56059">
    <property type="entry name" value="Glutathione synthetase ATP-binding domain-like"/>
    <property type="match status" value="1"/>
</dbReference>
<dbReference type="InterPro" id="IPR003379">
    <property type="entry name" value="Carboxylase_cons_dom"/>
</dbReference>
<dbReference type="GO" id="GO:0004736">
    <property type="term" value="F:pyruvate carboxylase activity"/>
    <property type="evidence" value="ECO:0000318"/>
    <property type="project" value="GO_Central"/>
</dbReference>
<protein>
    <recommendedName>
        <fullName evidence="2">pyruvate carboxylase</fullName>
        <ecNumber evidence="2">6.4.1.1</ecNumber>
    </recommendedName>
</protein>
<accession>B8LCZ8</accession>
<keyword evidence="10" id="KW-0732">Signal</keyword>
<dbReference type="HOGENOM" id="CLU_000395_1_0_1"/>
<keyword evidence="6 8" id="KW-0067">ATP-binding</keyword>
<dbReference type="KEGG" id="tps:THAPSDRAFT_11076"/>
<dbReference type="PaxDb" id="35128-Thaps11076"/>
<dbReference type="Pfam" id="PF02785">
    <property type="entry name" value="Biotin_carb_C"/>
    <property type="match status" value="1"/>
</dbReference>
<dbReference type="InterPro" id="IPR011761">
    <property type="entry name" value="ATP-grasp"/>
</dbReference>
<dbReference type="CDD" id="cd07937">
    <property type="entry name" value="DRE_TIM_PC_TC_5S"/>
    <property type="match status" value="1"/>
</dbReference>
<dbReference type="InterPro" id="IPR005482">
    <property type="entry name" value="Biotin_COase_C"/>
</dbReference>
<proteinExistence type="predicted"/>
<organism evidence="15 16">
    <name type="scientific">Thalassiosira pseudonana</name>
    <name type="common">Marine diatom</name>
    <name type="synonym">Cyclotella nana</name>
    <dbReference type="NCBI Taxonomy" id="35128"/>
    <lineage>
        <taxon>Eukaryota</taxon>
        <taxon>Sar</taxon>
        <taxon>Stramenopiles</taxon>
        <taxon>Ochrophyta</taxon>
        <taxon>Bacillariophyta</taxon>
        <taxon>Coscinodiscophyceae</taxon>
        <taxon>Thalassiosirophycidae</taxon>
        <taxon>Thalassiosirales</taxon>
        <taxon>Thalassiosiraceae</taxon>
        <taxon>Thalassiosira</taxon>
    </lineage>
</organism>
<feature type="domain" description="Biotin carboxylation" evidence="13">
    <location>
        <begin position="80"/>
        <end position="529"/>
    </location>
</feature>
<evidence type="ECO:0000256" key="8">
    <source>
        <dbReference type="PROSITE-ProRule" id="PRU00409"/>
    </source>
</evidence>
<dbReference type="InterPro" id="IPR011053">
    <property type="entry name" value="Single_hybrid_motif"/>
</dbReference>
<dbReference type="InterPro" id="IPR000089">
    <property type="entry name" value="Biotin_lipoyl"/>
</dbReference>
<dbReference type="Gene3D" id="3.10.600.10">
    <property type="entry name" value="pyruvate carboxylase f1077a mutant domain"/>
    <property type="match status" value="1"/>
</dbReference>
<keyword evidence="4" id="KW-0479">Metal-binding</keyword>
<evidence type="ECO:0000259" key="11">
    <source>
        <dbReference type="PROSITE" id="PS50968"/>
    </source>
</evidence>
<gene>
    <name evidence="15" type="ORF">THAPSDRAFT_11076</name>
</gene>
<dbReference type="FunFam" id="2.40.50.100:FF:000003">
    <property type="entry name" value="Acetyl-CoA carboxylase biotin carboxyl carrier protein"/>
    <property type="match status" value="1"/>
</dbReference>
<dbReference type="InterPro" id="IPR055268">
    <property type="entry name" value="PCB-like"/>
</dbReference>
<dbReference type="CDD" id="cd06850">
    <property type="entry name" value="biotinyl_domain"/>
    <property type="match status" value="1"/>
</dbReference>
<dbReference type="eggNOG" id="KOG0369">
    <property type="taxonomic scope" value="Eukaryota"/>
</dbReference>
<dbReference type="NCBIfam" id="NF006761">
    <property type="entry name" value="PRK09282.1"/>
    <property type="match status" value="1"/>
</dbReference>
<dbReference type="Pfam" id="PF02436">
    <property type="entry name" value="PYC_OADA"/>
    <property type="match status" value="1"/>
</dbReference>
<dbReference type="InterPro" id="IPR000891">
    <property type="entry name" value="PYR_CT"/>
</dbReference>
<evidence type="ECO:0000256" key="5">
    <source>
        <dbReference type="ARBA" id="ARBA00022741"/>
    </source>
</evidence>
<evidence type="ECO:0000259" key="14">
    <source>
        <dbReference type="PROSITE" id="PS50991"/>
    </source>
</evidence>
<dbReference type="STRING" id="35128.B8LCZ8"/>
<dbReference type="EC" id="6.4.1.1" evidence="2"/>
<feature type="signal peptide" evidence="10">
    <location>
        <begin position="1"/>
        <end position="18"/>
    </location>
</feature>
<dbReference type="Pfam" id="PF00364">
    <property type="entry name" value="Biotin_lipoyl"/>
    <property type="match status" value="1"/>
</dbReference>
<dbReference type="GeneID" id="7442631"/>
<feature type="chain" id="PRO_5002877096" description="pyruvate carboxylase" evidence="10">
    <location>
        <begin position="19"/>
        <end position="1291"/>
    </location>
</feature>
<dbReference type="InParanoid" id="B8LCZ8"/>
<evidence type="ECO:0000313" key="15">
    <source>
        <dbReference type="EMBL" id="EED86718.1"/>
    </source>
</evidence>
<dbReference type="Gene3D" id="3.30.470.20">
    <property type="entry name" value="ATP-grasp fold, B domain"/>
    <property type="match status" value="1"/>
</dbReference>
<dbReference type="InterPro" id="IPR011054">
    <property type="entry name" value="Rudment_hybrid_motif"/>
</dbReference>
<evidence type="ECO:0000256" key="9">
    <source>
        <dbReference type="SAM" id="MobiDB-lite"/>
    </source>
</evidence>
<keyword evidence="5 8" id="KW-0547">Nucleotide-binding</keyword>
<dbReference type="SUPFAM" id="SSF51569">
    <property type="entry name" value="Aldolase"/>
    <property type="match status" value="1"/>
</dbReference>
<keyword evidence="16" id="KW-1185">Reference proteome</keyword>
<name>B8LCZ8_THAPS</name>
<dbReference type="FunFam" id="3.30.1490.20:FF:000018">
    <property type="entry name" value="Biotin carboxylase"/>
    <property type="match status" value="1"/>
</dbReference>
<dbReference type="SUPFAM" id="SSF89000">
    <property type="entry name" value="post-HMGL domain-like"/>
    <property type="match status" value="1"/>
</dbReference>
<dbReference type="PROSITE" id="PS50975">
    <property type="entry name" value="ATP_GRASP"/>
    <property type="match status" value="1"/>
</dbReference>
<feature type="domain" description="ATP-grasp" evidence="12">
    <location>
        <begin position="196"/>
        <end position="397"/>
    </location>
</feature>
<dbReference type="PROSITE" id="PS50968">
    <property type="entry name" value="BIOTINYL_LIPOYL"/>
    <property type="match status" value="1"/>
</dbReference>
<dbReference type="GO" id="GO:0005524">
    <property type="term" value="F:ATP binding"/>
    <property type="evidence" value="ECO:0007669"/>
    <property type="project" value="UniProtKB-UniRule"/>
</dbReference>
<dbReference type="EMBL" id="DS999419">
    <property type="protein sequence ID" value="EED86718.1"/>
    <property type="molecule type" value="Genomic_DNA"/>
</dbReference>
<dbReference type="PROSITE" id="PS50991">
    <property type="entry name" value="PYR_CT"/>
    <property type="match status" value="1"/>
</dbReference>
<evidence type="ECO:0000313" key="16">
    <source>
        <dbReference type="Proteomes" id="UP000001449"/>
    </source>
</evidence>
<evidence type="ECO:0000259" key="13">
    <source>
        <dbReference type="PROSITE" id="PS50979"/>
    </source>
</evidence>
<evidence type="ECO:0000256" key="4">
    <source>
        <dbReference type="ARBA" id="ARBA00022723"/>
    </source>
</evidence>
<dbReference type="NCBIfam" id="TIGR01235">
    <property type="entry name" value="pyruv_carbox"/>
    <property type="match status" value="1"/>
</dbReference>
<evidence type="ECO:0000256" key="7">
    <source>
        <dbReference type="ARBA" id="ARBA00023267"/>
    </source>
</evidence>
<dbReference type="FunFam" id="3.20.20.70:FF:000033">
    <property type="entry name" value="Pyruvate carboxylase"/>
    <property type="match status" value="1"/>
</dbReference>